<keyword evidence="1" id="KW-0238">DNA-binding</keyword>
<dbReference type="PROSITE" id="PS51737">
    <property type="entry name" value="RECOMBINASE_DNA_BIND"/>
    <property type="match status" value="1"/>
</dbReference>
<keyword evidence="3" id="KW-0175">Coiled coil</keyword>
<dbReference type="Gene3D" id="3.90.1750.20">
    <property type="entry name" value="Putative Large Serine Recombinase, Chain B, Domain 2"/>
    <property type="match status" value="1"/>
</dbReference>
<dbReference type="EMBL" id="JBHUKS010000011">
    <property type="protein sequence ID" value="MFD2468898.1"/>
    <property type="molecule type" value="Genomic_DNA"/>
</dbReference>
<evidence type="ECO:0000256" key="2">
    <source>
        <dbReference type="ARBA" id="ARBA00023172"/>
    </source>
</evidence>
<dbReference type="InterPro" id="IPR050639">
    <property type="entry name" value="SSR_resolvase"/>
</dbReference>
<name>A0ABW5H6J7_9PSEU</name>
<dbReference type="InterPro" id="IPR038109">
    <property type="entry name" value="DNA_bind_recomb_sf"/>
</dbReference>
<accession>A0ABW5H6J7</accession>
<evidence type="ECO:0000256" key="4">
    <source>
        <dbReference type="SAM" id="MobiDB-lite"/>
    </source>
</evidence>
<dbReference type="Pfam" id="PF07508">
    <property type="entry name" value="Recombinase"/>
    <property type="match status" value="1"/>
</dbReference>
<proteinExistence type="predicted"/>
<dbReference type="PANTHER" id="PTHR30461">
    <property type="entry name" value="DNA-INVERTASE FROM LAMBDOID PROPHAGE"/>
    <property type="match status" value="1"/>
</dbReference>
<dbReference type="RefSeq" id="WP_378304854.1">
    <property type="nucleotide sequence ID" value="NZ_JBHUKS010000011.1"/>
</dbReference>
<evidence type="ECO:0000259" key="5">
    <source>
        <dbReference type="PROSITE" id="PS51737"/>
    </source>
</evidence>
<dbReference type="InterPro" id="IPR011109">
    <property type="entry name" value="DNA_bind_recombinase_dom"/>
</dbReference>
<sequence length="437" mass="49462">MPAKRAKGIKKTFLEPHPVEGPVVTKAFHRRAAERVGHEDIARRLNVDLVTNPPPTPPDPERAVGFWTGANVRDMLSNPKHTGHMVWNRRARKGGGRNRANPVSEWYWSTEKTHEPLVDLETFVLAQQVSLHRERSRIVSENRNPEAKRTYKLRSFLFCSCGRRMHGKSKHERAYYVCVPKKEWRPEGHPGSTPWIQERYFVDGPAAFLSSRVFGRYRQRLLEANLQAVDEDAQQGSQKKIAALRRSIADTEAKSKRLLRSLEVAEDVDQELIRDINERRAELRAEREQFERQLVTAEDEVKLAPNPALLGFLPMAAVDLAAMPDQLSRRLFESLRLEIRCDYKQRTATCRVTLLGDTINLVAATTREAVVLPFSTTREEGPAVEDRHRYPNDACNEPRQIQGVTASVTLRATRRPAADGPNGTVCAVPPAGLEPAT</sequence>
<comment type="caution">
    <text evidence="6">The sequence shown here is derived from an EMBL/GenBank/DDBJ whole genome shotgun (WGS) entry which is preliminary data.</text>
</comment>
<keyword evidence="2" id="KW-0233">DNA recombination</keyword>
<gene>
    <name evidence="6" type="ORF">ACFSVL_16030</name>
</gene>
<feature type="coiled-coil region" evidence="3">
    <location>
        <begin position="241"/>
        <end position="300"/>
    </location>
</feature>
<feature type="domain" description="Recombinase" evidence="5">
    <location>
        <begin position="6"/>
        <end position="136"/>
    </location>
</feature>
<keyword evidence="7" id="KW-1185">Reference proteome</keyword>
<evidence type="ECO:0000256" key="1">
    <source>
        <dbReference type="ARBA" id="ARBA00023125"/>
    </source>
</evidence>
<evidence type="ECO:0000313" key="7">
    <source>
        <dbReference type="Proteomes" id="UP001597483"/>
    </source>
</evidence>
<reference evidence="7" key="1">
    <citation type="journal article" date="2019" name="Int. J. Syst. Evol. Microbiol.">
        <title>The Global Catalogue of Microorganisms (GCM) 10K type strain sequencing project: providing services to taxonomists for standard genome sequencing and annotation.</title>
        <authorList>
            <consortium name="The Broad Institute Genomics Platform"/>
            <consortium name="The Broad Institute Genome Sequencing Center for Infectious Disease"/>
            <person name="Wu L."/>
            <person name="Ma J."/>
        </authorList>
    </citation>
    <scope>NUCLEOTIDE SEQUENCE [LARGE SCALE GENOMIC DNA]</scope>
    <source>
        <strain evidence="7">CGMCC 4.7641</strain>
    </source>
</reference>
<feature type="region of interest" description="Disordered" evidence="4">
    <location>
        <begin position="415"/>
        <end position="437"/>
    </location>
</feature>
<protein>
    <submittedName>
        <fullName evidence="6">Recombinase family protein</fullName>
    </submittedName>
</protein>
<dbReference type="PANTHER" id="PTHR30461:SF2">
    <property type="entry name" value="SERINE RECOMBINASE PINE-RELATED"/>
    <property type="match status" value="1"/>
</dbReference>
<organism evidence="6 7">
    <name type="scientific">Amycolatopsis silviterrae</name>
    <dbReference type="NCBI Taxonomy" id="1656914"/>
    <lineage>
        <taxon>Bacteria</taxon>
        <taxon>Bacillati</taxon>
        <taxon>Actinomycetota</taxon>
        <taxon>Actinomycetes</taxon>
        <taxon>Pseudonocardiales</taxon>
        <taxon>Pseudonocardiaceae</taxon>
        <taxon>Amycolatopsis</taxon>
    </lineage>
</organism>
<evidence type="ECO:0000313" key="6">
    <source>
        <dbReference type="EMBL" id="MFD2468898.1"/>
    </source>
</evidence>
<evidence type="ECO:0000256" key="3">
    <source>
        <dbReference type="SAM" id="Coils"/>
    </source>
</evidence>
<dbReference type="Proteomes" id="UP001597483">
    <property type="component" value="Unassembled WGS sequence"/>
</dbReference>